<feature type="transmembrane region" description="Helical" evidence="6">
    <location>
        <begin position="393"/>
        <end position="412"/>
    </location>
</feature>
<evidence type="ECO:0000256" key="5">
    <source>
        <dbReference type="SAM" id="MobiDB-lite"/>
    </source>
</evidence>
<dbReference type="InterPro" id="IPR002293">
    <property type="entry name" value="AA/rel_permease1"/>
</dbReference>
<feature type="region of interest" description="Disordered" evidence="5">
    <location>
        <begin position="1"/>
        <end position="67"/>
    </location>
</feature>
<evidence type="ECO:0000256" key="4">
    <source>
        <dbReference type="ARBA" id="ARBA00023136"/>
    </source>
</evidence>
<comment type="subcellular location">
    <subcellularLocation>
        <location evidence="1">Membrane</location>
        <topology evidence="1">Multi-pass membrane protein</topology>
    </subcellularLocation>
</comment>
<dbReference type="OrthoDB" id="5982228at2759"/>
<feature type="transmembrane region" description="Helical" evidence="6">
    <location>
        <begin position="557"/>
        <end position="577"/>
    </location>
</feature>
<keyword evidence="4 6" id="KW-0472">Membrane</keyword>
<dbReference type="PANTHER" id="PTHR11785:SF382">
    <property type="entry name" value="LOW-AFFINITY METHIONINE PERMEASE"/>
    <property type="match status" value="1"/>
</dbReference>
<feature type="transmembrane region" description="Helical" evidence="6">
    <location>
        <begin position="465"/>
        <end position="490"/>
    </location>
</feature>
<feature type="transmembrane region" description="Helical" evidence="6">
    <location>
        <begin position="247"/>
        <end position="267"/>
    </location>
</feature>
<evidence type="ECO:0000256" key="1">
    <source>
        <dbReference type="ARBA" id="ARBA00004141"/>
    </source>
</evidence>
<feature type="transmembrane region" description="Helical" evidence="6">
    <location>
        <begin position="129"/>
        <end position="152"/>
    </location>
</feature>
<evidence type="ECO:0000256" key="2">
    <source>
        <dbReference type="ARBA" id="ARBA00022692"/>
    </source>
</evidence>
<proteinExistence type="predicted"/>
<evidence type="ECO:0000313" key="8">
    <source>
        <dbReference type="Proteomes" id="UP000800093"/>
    </source>
</evidence>
<organism evidence="7 8">
    <name type="scientific">Lojkania enalia</name>
    <dbReference type="NCBI Taxonomy" id="147567"/>
    <lineage>
        <taxon>Eukaryota</taxon>
        <taxon>Fungi</taxon>
        <taxon>Dikarya</taxon>
        <taxon>Ascomycota</taxon>
        <taxon>Pezizomycotina</taxon>
        <taxon>Dothideomycetes</taxon>
        <taxon>Pleosporomycetidae</taxon>
        <taxon>Pleosporales</taxon>
        <taxon>Pleosporales incertae sedis</taxon>
        <taxon>Lojkania</taxon>
    </lineage>
</organism>
<dbReference type="GO" id="GO:0016020">
    <property type="term" value="C:membrane"/>
    <property type="evidence" value="ECO:0007669"/>
    <property type="project" value="UniProtKB-SubCell"/>
</dbReference>
<sequence length="660" mass="71428">MAQPSTPQIIRSRRHQEPSNATLSPAAQAVELHELDAVNSRRTPQAPPNSSGISPSHSVSAQTSRGDSVGVAKDLATRGSNGITALSNLVYPTKTLGYFATSGLIVNRIIGSGIFDLSPVLLDLVGSKGVALCIWLLGCLISWAGVLLYIEYGVRFPLTGGELYYIDFLGLGPPLLITYMYAVMFVVIIGSQGNGLAFGSAVQVAVASNPLSVDGGLQKLLGIGIVGLVCLAQAKSRGFSVQLSNAIAVYKILLLTFISVLGFAALANARTESAQKSFTSQYGKENFANAFSGTSSNVYNYGLATLFILRAFHGYENSNLILEEIRRPLGDEFRVFRRSAKVSILVIGALYVLVNVALFAACSTEELRQTPDGTALFFQKIFGASHQARRASGIVRAISAFGCVIAHTYTLARVKQEIGRMGILPFPEFWAKSTQGGAPGPALLLHWIFTSILIAATPLNDANGYYVMSVLSTLTRTWVCVLLGTALLLAPRLKAFRQAGESWRAKSIPQLRPRAGTYIVLFLALLYTSANAFVFIFSWFPADLQKGYYSGKSLLPAYVSPTVGVSFSILGGLYWIWDRRLLPAVGYRLEVEAEQSDGNVVHMSFKRYISGPSLKIYSFFDSTMKKLNAVWRHRAEGDASVTAPLSRTYLTSSNARRLGT</sequence>
<evidence type="ECO:0000256" key="3">
    <source>
        <dbReference type="ARBA" id="ARBA00022989"/>
    </source>
</evidence>
<feature type="compositionally biased region" description="Polar residues" evidence="5">
    <location>
        <begin position="40"/>
        <end position="66"/>
    </location>
</feature>
<accession>A0A9P4KF62</accession>
<evidence type="ECO:0000256" key="6">
    <source>
        <dbReference type="SAM" id="Phobius"/>
    </source>
</evidence>
<evidence type="ECO:0000313" key="7">
    <source>
        <dbReference type="EMBL" id="KAF2266553.1"/>
    </source>
</evidence>
<dbReference type="PANTHER" id="PTHR11785">
    <property type="entry name" value="AMINO ACID TRANSPORTER"/>
    <property type="match status" value="1"/>
</dbReference>
<feature type="transmembrane region" description="Helical" evidence="6">
    <location>
        <begin position="442"/>
        <end position="459"/>
    </location>
</feature>
<protein>
    <recommendedName>
        <fullName evidence="9">High-affinity methionine permease</fullName>
    </recommendedName>
</protein>
<feature type="transmembrane region" description="Helical" evidence="6">
    <location>
        <begin position="342"/>
        <end position="361"/>
    </location>
</feature>
<keyword evidence="2 6" id="KW-0812">Transmembrane</keyword>
<keyword evidence="3 6" id="KW-1133">Transmembrane helix</keyword>
<dbReference type="GO" id="GO:0015179">
    <property type="term" value="F:L-amino acid transmembrane transporter activity"/>
    <property type="evidence" value="ECO:0007669"/>
    <property type="project" value="TreeGrafter"/>
</dbReference>
<name>A0A9P4KF62_9PLEO</name>
<feature type="transmembrane region" description="Helical" evidence="6">
    <location>
        <begin position="515"/>
        <end position="537"/>
    </location>
</feature>
<gene>
    <name evidence="7" type="ORF">CC78DRAFT_614924</name>
</gene>
<dbReference type="Gene3D" id="1.20.1740.10">
    <property type="entry name" value="Amino acid/polyamine transporter I"/>
    <property type="match status" value="1"/>
</dbReference>
<dbReference type="Pfam" id="PF13520">
    <property type="entry name" value="AA_permease_2"/>
    <property type="match status" value="1"/>
</dbReference>
<feature type="transmembrane region" description="Helical" evidence="6">
    <location>
        <begin position="164"/>
        <end position="189"/>
    </location>
</feature>
<comment type="caution">
    <text evidence="7">The sequence shown here is derived from an EMBL/GenBank/DDBJ whole genome shotgun (WGS) entry which is preliminary data.</text>
</comment>
<dbReference type="InterPro" id="IPR050598">
    <property type="entry name" value="AminoAcid_Transporter"/>
</dbReference>
<dbReference type="Proteomes" id="UP000800093">
    <property type="component" value="Unassembled WGS sequence"/>
</dbReference>
<keyword evidence="8" id="KW-1185">Reference proteome</keyword>
<reference evidence="8" key="1">
    <citation type="journal article" date="2020" name="Stud. Mycol.">
        <title>101 Dothideomycetes genomes: A test case for predicting lifestyles and emergence of pathogens.</title>
        <authorList>
            <person name="Haridas S."/>
            <person name="Albert R."/>
            <person name="Binder M."/>
            <person name="Bloem J."/>
            <person name="LaButti K."/>
            <person name="Salamov A."/>
            <person name="Andreopoulos B."/>
            <person name="Baker S."/>
            <person name="Barry K."/>
            <person name="Bills G."/>
            <person name="Bluhm B."/>
            <person name="Cannon C."/>
            <person name="Castanera R."/>
            <person name="Culley D."/>
            <person name="Daum C."/>
            <person name="Ezra D."/>
            <person name="Gonzalez J."/>
            <person name="Henrissat B."/>
            <person name="Kuo A."/>
            <person name="Liang C."/>
            <person name="Lipzen A."/>
            <person name="Lutzoni F."/>
            <person name="Magnuson J."/>
            <person name="Mondo S."/>
            <person name="Nolan M."/>
            <person name="Ohm R."/>
            <person name="Pangilinan J."/>
            <person name="Park H.-J."/>
            <person name="Ramirez L."/>
            <person name="Alfaro M."/>
            <person name="Sun H."/>
            <person name="Tritt A."/>
            <person name="Yoshinaga Y."/>
            <person name="Zwiers L.-H."/>
            <person name="Turgeon B."/>
            <person name="Goodwin S."/>
            <person name="Spatafora J."/>
            <person name="Crous P."/>
            <person name="Grigoriev I."/>
        </authorList>
    </citation>
    <scope>NUCLEOTIDE SEQUENCE [LARGE SCALE GENOMIC DNA]</scope>
    <source>
        <strain evidence="8">CBS 304.66</strain>
    </source>
</reference>
<evidence type="ECO:0008006" key="9">
    <source>
        <dbReference type="Google" id="ProtNLM"/>
    </source>
</evidence>
<dbReference type="AlphaFoldDB" id="A0A9P4KF62"/>
<dbReference type="EMBL" id="ML986597">
    <property type="protein sequence ID" value="KAF2266553.1"/>
    <property type="molecule type" value="Genomic_DNA"/>
</dbReference>